<evidence type="ECO:0000259" key="12">
    <source>
        <dbReference type="Pfam" id="PF07715"/>
    </source>
</evidence>
<keyword evidence="3" id="KW-1134">Transmembrane beta strand</keyword>
<keyword evidence="7" id="KW-0408">Iron</keyword>
<evidence type="ECO:0000256" key="11">
    <source>
        <dbReference type="SAM" id="SignalP"/>
    </source>
</evidence>
<dbReference type="GO" id="GO:0015344">
    <property type="term" value="F:siderophore uptake transmembrane transporter activity"/>
    <property type="evidence" value="ECO:0007669"/>
    <property type="project" value="TreeGrafter"/>
</dbReference>
<dbReference type="RefSeq" id="WP_131450286.1">
    <property type="nucleotide sequence ID" value="NZ_SJZI01000050.1"/>
</dbReference>
<evidence type="ECO:0000256" key="5">
    <source>
        <dbReference type="ARBA" id="ARBA00022692"/>
    </source>
</evidence>
<dbReference type="AlphaFoldDB" id="A0A4R1B4Y0"/>
<evidence type="ECO:0000313" key="13">
    <source>
        <dbReference type="EMBL" id="TCJ12530.1"/>
    </source>
</evidence>
<evidence type="ECO:0000256" key="8">
    <source>
        <dbReference type="ARBA" id="ARBA00023065"/>
    </source>
</evidence>
<evidence type="ECO:0000256" key="9">
    <source>
        <dbReference type="ARBA" id="ARBA00023136"/>
    </source>
</evidence>
<feature type="signal peptide" evidence="11">
    <location>
        <begin position="1"/>
        <end position="19"/>
    </location>
</feature>
<organism evidence="13 14">
    <name type="scientific">Flaviaesturariibacter flavus</name>
    <dbReference type="NCBI Taxonomy" id="2502780"/>
    <lineage>
        <taxon>Bacteria</taxon>
        <taxon>Pseudomonadati</taxon>
        <taxon>Bacteroidota</taxon>
        <taxon>Chitinophagia</taxon>
        <taxon>Chitinophagales</taxon>
        <taxon>Chitinophagaceae</taxon>
        <taxon>Flaviaestuariibacter</taxon>
    </lineage>
</organism>
<evidence type="ECO:0000256" key="3">
    <source>
        <dbReference type="ARBA" id="ARBA00022452"/>
    </source>
</evidence>
<keyword evidence="10" id="KW-0998">Cell outer membrane</keyword>
<keyword evidence="4" id="KW-0410">Iron transport</keyword>
<comment type="subcellular location">
    <subcellularLocation>
        <location evidence="1">Cell outer membrane</location>
        <topology evidence="1">Multi-pass membrane protein</topology>
    </subcellularLocation>
</comment>
<dbReference type="InterPro" id="IPR039426">
    <property type="entry name" value="TonB-dep_rcpt-like"/>
</dbReference>
<gene>
    <name evidence="13" type="ORF">EPD60_14745</name>
</gene>
<dbReference type="EMBL" id="SJZI01000050">
    <property type="protein sequence ID" value="TCJ12530.1"/>
    <property type="molecule type" value="Genomic_DNA"/>
</dbReference>
<evidence type="ECO:0000256" key="10">
    <source>
        <dbReference type="ARBA" id="ARBA00023237"/>
    </source>
</evidence>
<evidence type="ECO:0000256" key="6">
    <source>
        <dbReference type="ARBA" id="ARBA00022729"/>
    </source>
</evidence>
<dbReference type="SUPFAM" id="SSF56935">
    <property type="entry name" value="Porins"/>
    <property type="match status" value="1"/>
</dbReference>
<keyword evidence="5" id="KW-0812">Transmembrane</keyword>
<dbReference type="OrthoDB" id="9761152at2"/>
<keyword evidence="14" id="KW-1185">Reference proteome</keyword>
<name>A0A4R1B4Y0_9BACT</name>
<accession>A0A4R1B4Y0</accession>
<proteinExistence type="predicted"/>
<comment type="caution">
    <text evidence="13">The sequence shown here is derived from an EMBL/GenBank/DDBJ whole genome shotgun (WGS) entry which is preliminary data.</text>
</comment>
<evidence type="ECO:0000256" key="1">
    <source>
        <dbReference type="ARBA" id="ARBA00004571"/>
    </source>
</evidence>
<evidence type="ECO:0000256" key="2">
    <source>
        <dbReference type="ARBA" id="ARBA00022448"/>
    </source>
</evidence>
<dbReference type="GO" id="GO:0009279">
    <property type="term" value="C:cell outer membrane"/>
    <property type="evidence" value="ECO:0007669"/>
    <property type="project" value="UniProtKB-SubCell"/>
</dbReference>
<dbReference type="InterPro" id="IPR037066">
    <property type="entry name" value="Plug_dom_sf"/>
</dbReference>
<sequence length="749" mass="84206">MKRTAFFPSFLLLATSAGAQDTLRSRLSDTLQLDPVEVRSTRASAKAPFAKTNLDRAAIERQNLGQDLPFVLNQTPSTVVSSDAGNGVGYTGLRIRGSDLTRINVTLNGIPYNDPESQGVYFVDLPDFASSVGSMQIQRGVGTSSNGAGAFGATINLSTNEVRRQAYAELFNTYGSFNTWRNTVKAGTGLINNRFTVDARLSRVSSDGYIDRGASSLQSYYLSGAWLGERSSIRLNVFSGREKTYQAWNGIPEFKLFYNPDSLLTHYNNNLGSLYFTSADSANLFGANPRRYNGYLYANQTDNYRQDHYQLFLNHTLKNGLALSGALFLTHGEGFYEEYKYSQKYSSYGLPDVMVGSSTIRRSDLVRQLWLKNDLYGFTFAANYKKNDYDFTFGGSANRFDGSHYGVVTWAASGAPKDHEWYRFPALKDDANVYGKFGYNIAKNLYLMADLQYRYVKHLVKGTRKFPTLQVAREYNFFNPKAGLRYEGRGYSLYASYALGQKEPNRTDYETGVGIADPKAEKLHDIEAGVEHHGKRAQYGLNGFYMLYRDQLVLTGKLNDVGDPIRVNVPNSYRLGLEAWGGLAINSWLSVQANVTVSRNILKTFADYLPRYDVNFDFDGYDTLNYNNTQIAYSPWLTSAGTIIAKPAKGFEVSLISKGVSKQYLDNSAQANRMLRGYFVQDAELRYNWAPTRGLSGLETFVRVNNIWNRAYESNGYTYSYKYDNSLVRENFYYPMAGTNVLVGLNVRL</sequence>
<dbReference type="Gene3D" id="2.40.170.20">
    <property type="entry name" value="TonB-dependent receptor, beta-barrel domain"/>
    <property type="match status" value="1"/>
</dbReference>
<keyword evidence="13" id="KW-0675">Receptor</keyword>
<evidence type="ECO:0000313" key="14">
    <source>
        <dbReference type="Proteomes" id="UP000295334"/>
    </source>
</evidence>
<evidence type="ECO:0000256" key="7">
    <source>
        <dbReference type="ARBA" id="ARBA00023004"/>
    </source>
</evidence>
<dbReference type="Proteomes" id="UP000295334">
    <property type="component" value="Unassembled WGS sequence"/>
</dbReference>
<dbReference type="InterPro" id="IPR036942">
    <property type="entry name" value="Beta-barrel_TonB_sf"/>
</dbReference>
<keyword evidence="6 11" id="KW-0732">Signal</keyword>
<evidence type="ECO:0000256" key="4">
    <source>
        <dbReference type="ARBA" id="ARBA00022496"/>
    </source>
</evidence>
<feature type="chain" id="PRO_5020835387" evidence="11">
    <location>
        <begin position="20"/>
        <end position="749"/>
    </location>
</feature>
<dbReference type="PANTHER" id="PTHR32552:SF68">
    <property type="entry name" value="FERRICHROME OUTER MEMBRANE TRANSPORTER_PHAGE RECEPTOR"/>
    <property type="match status" value="1"/>
</dbReference>
<dbReference type="Gene3D" id="2.170.130.10">
    <property type="entry name" value="TonB-dependent receptor, plug domain"/>
    <property type="match status" value="1"/>
</dbReference>
<keyword evidence="8" id="KW-0406">Ion transport</keyword>
<dbReference type="PANTHER" id="PTHR32552">
    <property type="entry name" value="FERRICHROME IRON RECEPTOR-RELATED"/>
    <property type="match status" value="1"/>
</dbReference>
<reference evidence="13 14" key="1">
    <citation type="submission" date="2019-03" db="EMBL/GenBank/DDBJ databases">
        <authorList>
            <person name="Kim M.K.M."/>
        </authorList>
    </citation>
    <scope>NUCLEOTIDE SEQUENCE [LARGE SCALE GENOMIC DNA]</scope>
    <source>
        <strain evidence="13 14">17J68-12</strain>
    </source>
</reference>
<protein>
    <submittedName>
        <fullName evidence="13">TonB-dependent receptor</fullName>
    </submittedName>
</protein>
<dbReference type="Pfam" id="PF07715">
    <property type="entry name" value="Plug"/>
    <property type="match status" value="1"/>
</dbReference>
<keyword evidence="2" id="KW-0813">Transport</keyword>
<keyword evidence="9" id="KW-0472">Membrane</keyword>
<dbReference type="InterPro" id="IPR012910">
    <property type="entry name" value="Plug_dom"/>
</dbReference>
<feature type="domain" description="TonB-dependent receptor plug" evidence="12">
    <location>
        <begin position="46"/>
        <end position="153"/>
    </location>
</feature>